<keyword evidence="3" id="KW-1185">Reference proteome</keyword>
<dbReference type="EMBL" id="CYKH01000236">
    <property type="protein sequence ID" value="CUI12380.1"/>
    <property type="molecule type" value="Genomic_DNA"/>
</dbReference>
<proteinExistence type="inferred from homology"/>
<organism evidence="2 3">
    <name type="scientific">Bodo saltans</name>
    <name type="common">Flagellated protozoan</name>
    <dbReference type="NCBI Taxonomy" id="75058"/>
    <lineage>
        <taxon>Eukaryota</taxon>
        <taxon>Discoba</taxon>
        <taxon>Euglenozoa</taxon>
        <taxon>Kinetoplastea</taxon>
        <taxon>Metakinetoplastina</taxon>
        <taxon>Eubodonida</taxon>
        <taxon>Bodonidae</taxon>
        <taxon>Bodo</taxon>
    </lineage>
</organism>
<reference evidence="3" key="1">
    <citation type="submission" date="2015-09" db="EMBL/GenBank/DDBJ databases">
        <authorList>
            <consortium name="Pathogen Informatics"/>
        </authorList>
    </citation>
    <scope>NUCLEOTIDE SEQUENCE [LARGE SCALE GENOMIC DNA]</scope>
    <source>
        <strain evidence="3">Lake Konstanz</strain>
    </source>
</reference>
<dbReference type="VEuPathDB" id="TriTrypDB:BSAL_58830"/>
<dbReference type="OMA" id="VCLHYTA"/>
<comment type="similarity">
    <text evidence="1">Belongs to the actin family.</text>
</comment>
<dbReference type="Gene3D" id="3.90.640.10">
    <property type="entry name" value="Actin, Chain A, domain 4"/>
    <property type="match status" value="1"/>
</dbReference>
<sequence>MENVFVTDVGSHSIKYGTVRRAKRGNTTTFSGTQQSPTIVENTCRSMDYDAADDANPFSCTSMGTFSQQMLQLLNGSPCNASEYTLMLMISPLATMRFKELLVRAAFEELAAKRVFIGYSACLSLFGAGTTSGLVVDVGYHGTTICPVSNATPAFPFVERIPHQGMASVDAAIASACASDISFPPPAELMAKYSSTFLHSVKAECCSLAAGLRTPPTGSALPTLTLPDGTALRCPLSAEQYVDCCRPLVEGTSLLFSVQQAARNVIKNTPTWQSSYMLIGGGAALPGVESYFLEGLSCTPRVVFGTTKDLVHQQCRDPVTAAWTGASICAQLSIFPGMCMDREGYEESGPREALRYNMSDSR</sequence>
<evidence type="ECO:0000313" key="3">
    <source>
        <dbReference type="Proteomes" id="UP000051952"/>
    </source>
</evidence>
<dbReference type="InterPro" id="IPR004000">
    <property type="entry name" value="Actin"/>
</dbReference>
<dbReference type="InterPro" id="IPR043129">
    <property type="entry name" value="ATPase_NBD"/>
</dbReference>
<dbReference type="Proteomes" id="UP000051952">
    <property type="component" value="Unassembled WGS sequence"/>
</dbReference>
<dbReference type="Pfam" id="PF00022">
    <property type="entry name" value="Actin"/>
    <property type="match status" value="1"/>
</dbReference>
<dbReference type="SUPFAM" id="SSF53067">
    <property type="entry name" value="Actin-like ATPase domain"/>
    <property type="match status" value="2"/>
</dbReference>
<dbReference type="PANTHER" id="PTHR11937">
    <property type="entry name" value="ACTIN"/>
    <property type="match status" value="1"/>
</dbReference>
<name>A0A0S4KG45_BODSA</name>
<dbReference type="OrthoDB" id="74201at2759"/>
<gene>
    <name evidence="2" type="ORF">BSAL_58830</name>
</gene>
<evidence type="ECO:0000313" key="2">
    <source>
        <dbReference type="EMBL" id="CUI12380.1"/>
    </source>
</evidence>
<dbReference type="AlphaFoldDB" id="A0A0S4KG45"/>
<accession>A0A0S4KG45</accession>
<protein>
    <submittedName>
        <fullName evidence="2">Actin-like protein, putative</fullName>
    </submittedName>
</protein>
<dbReference type="Gene3D" id="3.30.420.40">
    <property type="match status" value="2"/>
</dbReference>
<dbReference type="SMART" id="SM00268">
    <property type="entry name" value="ACTIN"/>
    <property type="match status" value="1"/>
</dbReference>
<evidence type="ECO:0000256" key="1">
    <source>
        <dbReference type="RuleBase" id="RU000487"/>
    </source>
</evidence>